<evidence type="ECO:0000313" key="2">
    <source>
        <dbReference type="Proteomes" id="UP001062846"/>
    </source>
</evidence>
<protein>
    <submittedName>
        <fullName evidence="1">Uncharacterized protein</fullName>
    </submittedName>
</protein>
<name>A0ACC0NN17_RHOML</name>
<dbReference type="Proteomes" id="UP001062846">
    <property type="component" value="Chromosome 5"/>
</dbReference>
<comment type="caution">
    <text evidence="1">The sequence shown here is derived from an EMBL/GenBank/DDBJ whole genome shotgun (WGS) entry which is preliminary data.</text>
</comment>
<sequence length="119" mass="13388">MAELWALRDGLNFAREEHVLNREVGTDALGVIQLLQNQEMVNHPLGNILFDCRSLTEEIEAMSIKHVFREANQCADALTKDAPVSVGDYYVYLYFPNCIVDVFHADLSGVAYPRTVVDS</sequence>
<proteinExistence type="predicted"/>
<accession>A0ACC0NN17</accession>
<reference evidence="1" key="1">
    <citation type="submission" date="2022-02" db="EMBL/GenBank/DDBJ databases">
        <title>Plant Genome Project.</title>
        <authorList>
            <person name="Zhang R.-G."/>
        </authorList>
    </citation>
    <scope>NUCLEOTIDE SEQUENCE</scope>
    <source>
        <strain evidence="1">AT1</strain>
    </source>
</reference>
<evidence type="ECO:0000313" key="1">
    <source>
        <dbReference type="EMBL" id="KAI8554651.1"/>
    </source>
</evidence>
<dbReference type="EMBL" id="CM046392">
    <property type="protein sequence ID" value="KAI8554651.1"/>
    <property type="molecule type" value="Genomic_DNA"/>
</dbReference>
<organism evidence="1 2">
    <name type="scientific">Rhododendron molle</name>
    <name type="common">Chinese azalea</name>
    <name type="synonym">Azalea mollis</name>
    <dbReference type="NCBI Taxonomy" id="49168"/>
    <lineage>
        <taxon>Eukaryota</taxon>
        <taxon>Viridiplantae</taxon>
        <taxon>Streptophyta</taxon>
        <taxon>Embryophyta</taxon>
        <taxon>Tracheophyta</taxon>
        <taxon>Spermatophyta</taxon>
        <taxon>Magnoliopsida</taxon>
        <taxon>eudicotyledons</taxon>
        <taxon>Gunneridae</taxon>
        <taxon>Pentapetalae</taxon>
        <taxon>asterids</taxon>
        <taxon>Ericales</taxon>
        <taxon>Ericaceae</taxon>
        <taxon>Ericoideae</taxon>
        <taxon>Rhodoreae</taxon>
        <taxon>Rhododendron</taxon>
    </lineage>
</organism>
<gene>
    <name evidence="1" type="ORF">RHMOL_Rhmol05G0114300</name>
</gene>
<keyword evidence="2" id="KW-1185">Reference proteome</keyword>